<name>A0A2N7RXG5_9MICC</name>
<gene>
    <name evidence="2" type="ORF">CIK84_18740</name>
</gene>
<proteinExistence type="predicted"/>
<comment type="caution">
    <text evidence="2">The sequence shown here is derived from an EMBL/GenBank/DDBJ whole genome shotgun (WGS) entry which is preliminary data.</text>
</comment>
<sequence>MIKLRGIAKVAIGAVAAAALTVPLAAPASAETPPPEAPAGLTCFADMTRADTEFPGTLRGVQYGSLPGSSAGGPGIDAFVNVNPVQHTGLGFNPKAIVKKNGHDSVLYATSPSGTLYVVDGDDSTAVNKTWGGIRTMTDVVVTDKFDTATGVTYTYAITDQGALMRYTQSKGVANMYGTVQVSPRGWWPLKGFSYWMTKPLSNGDQADVFLANAADGRLLEYTIPRATPTKWSSKVVRSATWQNFVSFSTGNCTDKTGNRIRTAPLLATTKTGDVWLYYVSKSSPDALPTVTQGTRVLTGFTNSYSG</sequence>
<evidence type="ECO:0000313" key="3">
    <source>
        <dbReference type="Proteomes" id="UP000235739"/>
    </source>
</evidence>
<keyword evidence="1" id="KW-0732">Signal</keyword>
<feature type="chain" id="PRO_5039428807" evidence="1">
    <location>
        <begin position="31"/>
        <end position="307"/>
    </location>
</feature>
<dbReference type="Proteomes" id="UP000235739">
    <property type="component" value="Unassembled WGS sequence"/>
</dbReference>
<dbReference type="GeneID" id="303186834"/>
<dbReference type="EMBL" id="PNQX01000005">
    <property type="protein sequence ID" value="PMQ18594.1"/>
    <property type="molecule type" value="Genomic_DNA"/>
</dbReference>
<protein>
    <submittedName>
        <fullName evidence="2">Uncharacterized protein</fullName>
    </submittedName>
</protein>
<accession>A0A2N7RXG5</accession>
<feature type="signal peptide" evidence="1">
    <location>
        <begin position="1"/>
        <end position="30"/>
    </location>
</feature>
<dbReference type="RefSeq" id="WP_013350587.1">
    <property type="nucleotide sequence ID" value="NZ_JABUYH010000010.1"/>
</dbReference>
<evidence type="ECO:0000256" key="1">
    <source>
        <dbReference type="SAM" id="SignalP"/>
    </source>
</evidence>
<dbReference type="AlphaFoldDB" id="A0A2N7RXG5"/>
<organism evidence="2 3">
    <name type="scientific">Glutamicibacter arilaitensis</name>
    <dbReference type="NCBI Taxonomy" id="256701"/>
    <lineage>
        <taxon>Bacteria</taxon>
        <taxon>Bacillati</taxon>
        <taxon>Actinomycetota</taxon>
        <taxon>Actinomycetes</taxon>
        <taxon>Micrococcales</taxon>
        <taxon>Micrococcaceae</taxon>
        <taxon>Glutamicibacter</taxon>
    </lineage>
</organism>
<reference evidence="2 3" key="1">
    <citation type="journal article" date="2017" name="Elife">
        <title>Extensive horizontal gene transfer in cheese-associated bacteria.</title>
        <authorList>
            <person name="Bonham K.S."/>
            <person name="Wolfe B.E."/>
            <person name="Dutton R.J."/>
        </authorList>
    </citation>
    <scope>NUCLEOTIDE SEQUENCE [LARGE SCALE GENOMIC DNA]</scope>
    <source>
        <strain evidence="2 3">JB182</strain>
    </source>
</reference>
<evidence type="ECO:0000313" key="2">
    <source>
        <dbReference type="EMBL" id="PMQ18594.1"/>
    </source>
</evidence>